<evidence type="ECO:0000313" key="1">
    <source>
        <dbReference type="EMBL" id="RFN60042.1"/>
    </source>
</evidence>
<accession>A0A3E1QD45</accession>
<dbReference type="Proteomes" id="UP000261082">
    <property type="component" value="Unassembled WGS sequence"/>
</dbReference>
<reference evidence="1 2" key="1">
    <citation type="journal article" date="2007" name="Int. J. Syst. Evol. Microbiol.">
        <title>Marixanthomonas ophiurae gen. nov., sp. nov., a marine bacterium of the family Flavobacteriaceae isolated from a deep-sea brittle star.</title>
        <authorList>
            <person name="Romanenko L.A."/>
            <person name="Uchino M."/>
            <person name="Frolova G.M."/>
            <person name="Mikhailov V.V."/>
        </authorList>
    </citation>
    <scope>NUCLEOTIDE SEQUENCE [LARGE SCALE GENOMIC DNA]</scope>
    <source>
        <strain evidence="1 2">KMM 3046</strain>
    </source>
</reference>
<dbReference type="InterPro" id="IPR027417">
    <property type="entry name" value="P-loop_NTPase"/>
</dbReference>
<name>A0A3E1QD45_9FLAO</name>
<dbReference type="AlphaFoldDB" id="A0A3E1QD45"/>
<dbReference type="RefSeq" id="WP_117159101.1">
    <property type="nucleotide sequence ID" value="NZ_QVID01000001.1"/>
</dbReference>
<dbReference type="SUPFAM" id="SSF52540">
    <property type="entry name" value="P-loop containing nucleoside triphosphate hydrolases"/>
    <property type="match status" value="1"/>
</dbReference>
<protein>
    <recommendedName>
        <fullName evidence="3">Sulfotransferase family protein</fullName>
    </recommendedName>
</protein>
<dbReference type="InterPro" id="IPR040632">
    <property type="entry name" value="Sulfotransfer_4"/>
</dbReference>
<dbReference type="Pfam" id="PF17784">
    <property type="entry name" value="Sulfotransfer_4"/>
    <property type="match status" value="1"/>
</dbReference>
<organism evidence="1 2">
    <name type="scientific">Marixanthomonas ophiurae</name>
    <dbReference type="NCBI Taxonomy" id="387659"/>
    <lineage>
        <taxon>Bacteria</taxon>
        <taxon>Pseudomonadati</taxon>
        <taxon>Bacteroidota</taxon>
        <taxon>Flavobacteriia</taxon>
        <taxon>Flavobacteriales</taxon>
        <taxon>Flavobacteriaceae</taxon>
        <taxon>Marixanthomonas</taxon>
    </lineage>
</organism>
<evidence type="ECO:0008006" key="3">
    <source>
        <dbReference type="Google" id="ProtNLM"/>
    </source>
</evidence>
<keyword evidence="2" id="KW-1185">Reference proteome</keyword>
<proteinExistence type="predicted"/>
<comment type="caution">
    <text evidence="1">The sequence shown here is derived from an EMBL/GenBank/DDBJ whole genome shotgun (WGS) entry which is preliminary data.</text>
</comment>
<dbReference type="Gene3D" id="3.40.50.300">
    <property type="entry name" value="P-loop containing nucleotide triphosphate hydrolases"/>
    <property type="match status" value="1"/>
</dbReference>
<evidence type="ECO:0000313" key="2">
    <source>
        <dbReference type="Proteomes" id="UP000261082"/>
    </source>
</evidence>
<sequence>MEKVFCIGFPKTGTTSLERALTLLDYNVCKGHYSNSHSNYLISLFVNKDFKEIDRIISYYDAFVDLPWGGTDFYLYLSKTYPDAKFIHTVRDPEKWYVSLENMLTKLDKDKDKDQAMEVFHKNGRYGLIYYLERVLKIQKLSNEKGNIINQYIQLNKEINTFFEGSNYSYLNLSITEGDSWDVLCSFLNKEIPTLPFPSGNKGVVANSDAQKKRLKTKEFKRNFFFLFKKK</sequence>
<dbReference type="OrthoDB" id="285690at2"/>
<dbReference type="PANTHER" id="PTHR36978:SF4">
    <property type="entry name" value="P-LOOP CONTAINING NUCLEOSIDE TRIPHOSPHATE HYDROLASE PROTEIN"/>
    <property type="match status" value="1"/>
</dbReference>
<dbReference type="EMBL" id="QVID01000001">
    <property type="protein sequence ID" value="RFN60042.1"/>
    <property type="molecule type" value="Genomic_DNA"/>
</dbReference>
<gene>
    <name evidence="1" type="ORF">DZ858_08335</name>
</gene>
<dbReference type="PANTHER" id="PTHR36978">
    <property type="entry name" value="P-LOOP CONTAINING NUCLEOTIDE TRIPHOSPHATE HYDROLASE"/>
    <property type="match status" value="1"/>
</dbReference>